<evidence type="ECO:0000256" key="6">
    <source>
        <dbReference type="ARBA" id="ARBA00022705"/>
    </source>
</evidence>
<dbReference type="GO" id="GO:0006271">
    <property type="term" value="P:DNA strand elongation involved in DNA replication"/>
    <property type="evidence" value="ECO:0007669"/>
    <property type="project" value="TreeGrafter"/>
</dbReference>
<feature type="non-terminal residue" evidence="9">
    <location>
        <position position="1"/>
    </location>
</feature>
<dbReference type="PANTHER" id="PTHR30478:SF0">
    <property type="entry name" value="BETA SLIDING CLAMP"/>
    <property type="match status" value="1"/>
</dbReference>
<comment type="similarity">
    <text evidence="2">Belongs to the beta sliding clamp family.</text>
</comment>
<dbReference type="EMBL" id="LAZR01035044">
    <property type="protein sequence ID" value="KKL28583.1"/>
    <property type="molecule type" value="Genomic_DNA"/>
</dbReference>
<keyword evidence="4" id="KW-0808">Transferase</keyword>
<name>A0A0F9EXL3_9ZZZZ</name>
<dbReference type="GO" id="GO:0003677">
    <property type="term" value="F:DNA binding"/>
    <property type="evidence" value="ECO:0007669"/>
    <property type="project" value="UniProtKB-KW"/>
</dbReference>
<evidence type="ECO:0008006" key="10">
    <source>
        <dbReference type="Google" id="ProtNLM"/>
    </source>
</evidence>
<keyword evidence="5" id="KW-0548">Nucleotidyltransferase</keyword>
<reference evidence="9" key="1">
    <citation type="journal article" date="2015" name="Nature">
        <title>Complex archaea that bridge the gap between prokaryotes and eukaryotes.</title>
        <authorList>
            <person name="Spang A."/>
            <person name="Saw J.H."/>
            <person name="Jorgensen S.L."/>
            <person name="Zaremba-Niedzwiedzka K."/>
            <person name="Martijn J."/>
            <person name="Lind A.E."/>
            <person name="van Eijk R."/>
            <person name="Schleper C."/>
            <person name="Guy L."/>
            <person name="Ettema T.J."/>
        </authorList>
    </citation>
    <scope>NUCLEOTIDE SEQUENCE</scope>
</reference>
<proteinExistence type="inferred from homology"/>
<evidence type="ECO:0000313" key="9">
    <source>
        <dbReference type="EMBL" id="KKL28583.1"/>
    </source>
</evidence>
<evidence type="ECO:0000256" key="1">
    <source>
        <dbReference type="ARBA" id="ARBA00004496"/>
    </source>
</evidence>
<gene>
    <name evidence="9" type="ORF">LCGC14_2373710</name>
</gene>
<keyword evidence="6" id="KW-0235">DNA replication</keyword>
<dbReference type="InterPro" id="IPR046938">
    <property type="entry name" value="DNA_clamp_sf"/>
</dbReference>
<organism evidence="9">
    <name type="scientific">marine sediment metagenome</name>
    <dbReference type="NCBI Taxonomy" id="412755"/>
    <lineage>
        <taxon>unclassified sequences</taxon>
        <taxon>metagenomes</taxon>
        <taxon>ecological metagenomes</taxon>
    </lineage>
</organism>
<keyword evidence="3" id="KW-0963">Cytoplasm</keyword>
<sequence>VDGDKLAEALRRVSPFMHESLPALKAVLMEVYPDRTEFTACDGFRLAHLTIREVVGQEGEFLLEGNGVKDFSQRHYNGSQVPVVFQKADESSDQVTLGEVTIPILQADYPDYKDLIPTDLDNIAIITTKDWIKALRSIKAWTVGVLFSQEGCSLYFVDMEKNAGKVDLPVQMYAGQEKRIVFKPESLRKALSSCGAQVTIKVPTAAKTNGPSPRNQAVVLETDNYWMLIIPQDEQFPREVNLNLGERELVKWGIEALGSVLTGDVQGKVLVGGGKFYLEIGVHITKSEVTMEAPMLQEAKEVTIAK</sequence>
<evidence type="ECO:0000256" key="5">
    <source>
        <dbReference type="ARBA" id="ARBA00022695"/>
    </source>
</evidence>
<dbReference type="GO" id="GO:0005737">
    <property type="term" value="C:cytoplasm"/>
    <property type="evidence" value="ECO:0007669"/>
    <property type="project" value="UniProtKB-SubCell"/>
</dbReference>
<dbReference type="InterPro" id="IPR001001">
    <property type="entry name" value="DNA_polIII_beta"/>
</dbReference>
<keyword evidence="8" id="KW-0238">DNA-binding</keyword>
<accession>A0A0F9EXL3</accession>
<dbReference type="SUPFAM" id="SSF55979">
    <property type="entry name" value="DNA clamp"/>
    <property type="match status" value="1"/>
</dbReference>
<evidence type="ECO:0000256" key="2">
    <source>
        <dbReference type="ARBA" id="ARBA00010752"/>
    </source>
</evidence>
<dbReference type="GO" id="GO:0003887">
    <property type="term" value="F:DNA-directed DNA polymerase activity"/>
    <property type="evidence" value="ECO:0007669"/>
    <property type="project" value="UniProtKB-KW"/>
</dbReference>
<evidence type="ECO:0000256" key="8">
    <source>
        <dbReference type="ARBA" id="ARBA00023125"/>
    </source>
</evidence>
<dbReference type="AlphaFoldDB" id="A0A0F9EXL3"/>
<comment type="subcellular location">
    <subcellularLocation>
        <location evidence="1">Cytoplasm</location>
    </subcellularLocation>
</comment>
<dbReference type="GO" id="GO:0009360">
    <property type="term" value="C:DNA polymerase III complex"/>
    <property type="evidence" value="ECO:0007669"/>
    <property type="project" value="InterPro"/>
</dbReference>
<protein>
    <recommendedName>
        <fullName evidence="10">DNA polymerase III beta sliding clamp central domain-containing protein</fullName>
    </recommendedName>
</protein>
<evidence type="ECO:0000256" key="3">
    <source>
        <dbReference type="ARBA" id="ARBA00022490"/>
    </source>
</evidence>
<evidence type="ECO:0000256" key="7">
    <source>
        <dbReference type="ARBA" id="ARBA00022932"/>
    </source>
</evidence>
<dbReference type="PANTHER" id="PTHR30478">
    <property type="entry name" value="DNA POLYMERASE III SUBUNIT BETA"/>
    <property type="match status" value="1"/>
</dbReference>
<dbReference type="Gene3D" id="3.70.10.10">
    <property type="match status" value="1"/>
</dbReference>
<dbReference type="Gene3D" id="3.10.150.10">
    <property type="entry name" value="DNA Polymerase III, subunit A, domain 2"/>
    <property type="match status" value="1"/>
</dbReference>
<keyword evidence="7" id="KW-0239">DNA-directed DNA polymerase</keyword>
<evidence type="ECO:0000256" key="4">
    <source>
        <dbReference type="ARBA" id="ARBA00022679"/>
    </source>
</evidence>
<comment type="caution">
    <text evidence="9">The sequence shown here is derived from an EMBL/GenBank/DDBJ whole genome shotgun (WGS) entry which is preliminary data.</text>
</comment>